<accession>A0ACB7XZ05</accession>
<evidence type="ECO:0000313" key="1">
    <source>
        <dbReference type="EMBL" id="KAH7845945.1"/>
    </source>
</evidence>
<proteinExistence type="predicted"/>
<dbReference type="Proteomes" id="UP000828048">
    <property type="component" value="Chromosome 5"/>
</dbReference>
<evidence type="ECO:0000313" key="2">
    <source>
        <dbReference type="Proteomes" id="UP000828048"/>
    </source>
</evidence>
<comment type="caution">
    <text evidence="1">The sequence shown here is derived from an EMBL/GenBank/DDBJ whole genome shotgun (WGS) entry which is preliminary data.</text>
</comment>
<name>A0ACB7XZ05_9ERIC</name>
<sequence>MKEHWRSRVAKNYGLAFPLLQGSSKHGKLLLTQQQFEQSPAGKAARAQIAAAAKQSANPNRGEPVLKWQMG</sequence>
<reference evidence="1 2" key="1">
    <citation type="journal article" date="2021" name="Hortic Res">
        <title>High-quality reference genome and annotation aids understanding of berry development for evergreen blueberry (Vaccinium darrowii).</title>
        <authorList>
            <person name="Yu J."/>
            <person name="Hulse-Kemp A.M."/>
            <person name="Babiker E."/>
            <person name="Staton M."/>
        </authorList>
    </citation>
    <scope>NUCLEOTIDE SEQUENCE [LARGE SCALE GENOMIC DNA]</scope>
    <source>
        <strain evidence="2">cv. NJ 8807/NJ 8810</strain>
        <tissue evidence="1">Young leaf</tissue>
    </source>
</reference>
<protein>
    <submittedName>
        <fullName evidence="1">Uncharacterized protein</fullName>
    </submittedName>
</protein>
<keyword evidence="2" id="KW-1185">Reference proteome</keyword>
<dbReference type="EMBL" id="CM037155">
    <property type="protein sequence ID" value="KAH7845945.1"/>
    <property type="molecule type" value="Genomic_DNA"/>
</dbReference>
<organism evidence="1 2">
    <name type="scientific">Vaccinium darrowii</name>
    <dbReference type="NCBI Taxonomy" id="229202"/>
    <lineage>
        <taxon>Eukaryota</taxon>
        <taxon>Viridiplantae</taxon>
        <taxon>Streptophyta</taxon>
        <taxon>Embryophyta</taxon>
        <taxon>Tracheophyta</taxon>
        <taxon>Spermatophyta</taxon>
        <taxon>Magnoliopsida</taxon>
        <taxon>eudicotyledons</taxon>
        <taxon>Gunneridae</taxon>
        <taxon>Pentapetalae</taxon>
        <taxon>asterids</taxon>
        <taxon>Ericales</taxon>
        <taxon>Ericaceae</taxon>
        <taxon>Vaccinioideae</taxon>
        <taxon>Vaccinieae</taxon>
        <taxon>Vaccinium</taxon>
    </lineage>
</organism>
<gene>
    <name evidence="1" type="ORF">Vadar_007812</name>
</gene>